<dbReference type="InterPro" id="IPR000845">
    <property type="entry name" value="Nucleoside_phosphorylase_d"/>
</dbReference>
<dbReference type="EMBL" id="REFI01000005">
    <property type="protein sequence ID" value="RMA79016.1"/>
    <property type="molecule type" value="Genomic_DNA"/>
</dbReference>
<dbReference type="OrthoDB" id="398283at2"/>
<dbReference type="RefSeq" id="WP_121940559.1">
    <property type="nucleotide sequence ID" value="NZ_CP137846.1"/>
</dbReference>
<keyword evidence="3" id="KW-1185">Reference proteome</keyword>
<proteinExistence type="predicted"/>
<dbReference type="PANTHER" id="PTHR46832">
    <property type="entry name" value="5'-METHYLTHIOADENOSINE/S-ADENOSYLHOMOCYSTEINE NUCLEOSIDASE"/>
    <property type="match status" value="1"/>
</dbReference>
<dbReference type="GO" id="GO:0008930">
    <property type="term" value="F:methylthioadenosine nucleosidase activity"/>
    <property type="evidence" value="ECO:0007669"/>
    <property type="project" value="TreeGrafter"/>
</dbReference>
<dbReference type="Proteomes" id="UP000267246">
    <property type="component" value="Unassembled WGS sequence"/>
</dbReference>
<dbReference type="CDD" id="cd09008">
    <property type="entry name" value="MTAN"/>
    <property type="match status" value="1"/>
</dbReference>
<feature type="domain" description="Nucleoside phosphorylase" evidence="1">
    <location>
        <begin position="33"/>
        <end position="218"/>
    </location>
</feature>
<evidence type="ECO:0000313" key="2">
    <source>
        <dbReference type="EMBL" id="RMA79016.1"/>
    </source>
</evidence>
<dbReference type="GO" id="GO:0005829">
    <property type="term" value="C:cytosol"/>
    <property type="evidence" value="ECO:0007669"/>
    <property type="project" value="TreeGrafter"/>
</dbReference>
<dbReference type="SUPFAM" id="SSF53167">
    <property type="entry name" value="Purine and uridine phosphorylases"/>
    <property type="match status" value="1"/>
</dbReference>
<dbReference type="InterPro" id="IPR035994">
    <property type="entry name" value="Nucleoside_phosphorylase_sf"/>
</dbReference>
<dbReference type="Gene3D" id="3.40.50.1580">
    <property type="entry name" value="Nucleoside phosphorylase domain"/>
    <property type="match status" value="1"/>
</dbReference>
<comment type="caution">
    <text evidence="2">The sequence shown here is derived from an EMBL/GenBank/DDBJ whole genome shotgun (WGS) entry which is preliminary data.</text>
</comment>
<evidence type="ECO:0000313" key="3">
    <source>
        <dbReference type="Proteomes" id="UP000267246"/>
    </source>
</evidence>
<dbReference type="GO" id="GO:0019284">
    <property type="term" value="P:L-methionine salvage from S-adenosylmethionine"/>
    <property type="evidence" value="ECO:0007669"/>
    <property type="project" value="TreeGrafter"/>
</dbReference>
<reference evidence="2 3" key="1">
    <citation type="submission" date="2018-10" db="EMBL/GenBank/DDBJ databases">
        <title>Genomic Encyclopedia of Archaeal and Bacterial Type Strains, Phase II (KMG-II): from individual species to whole genera.</title>
        <authorList>
            <person name="Goeker M."/>
        </authorList>
    </citation>
    <scope>NUCLEOTIDE SEQUENCE [LARGE SCALE GENOMIC DNA]</scope>
    <source>
        <strain evidence="2 3">ATCC 29870</strain>
    </source>
</reference>
<sequence>MKLFIFAEKEEIELALNHFEIIHEEGINEKYSDFQKLLLCKNKNRKFYIAFTGVGKVNASMFLSYILATHNDIEEVINIGPAGTIKNIEIGSLILAQNLAYFDTNLTTLKNYKLGELPKLNQYFSTNKKLNEKIQHIFSNITLANVVTADKFFSKNDIEEINKNFENVYAVDMEATSLAHTTLIYKINFSSIKVISDNLLIEDNGKDYHLNSLKWKTKISEVIFKLLEVN</sequence>
<gene>
    <name evidence="2" type="ORF">JN00_0060</name>
</gene>
<evidence type="ECO:0000259" key="1">
    <source>
        <dbReference type="Pfam" id="PF01048"/>
    </source>
</evidence>
<dbReference type="GO" id="GO:0008782">
    <property type="term" value="F:adenosylhomocysteine nucleosidase activity"/>
    <property type="evidence" value="ECO:0007669"/>
    <property type="project" value="TreeGrafter"/>
</dbReference>
<organism evidence="2 3">
    <name type="scientific">Metamycoplasma subdolum</name>
    <dbReference type="NCBI Taxonomy" id="92407"/>
    <lineage>
        <taxon>Bacteria</taxon>
        <taxon>Bacillati</taxon>
        <taxon>Mycoplasmatota</taxon>
        <taxon>Mycoplasmoidales</taxon>
        <taxon>Metamycoplasmataceae</taxon>
        <taxon>Metamycoplasma</taxon>
    </lineage>
</organism>
<dbReference type="GO" id="GO:0009116">
    <property type="term" value="P:nucleoside metabolic process"/>
    <property type="evidence" value="ECO:0007669"/>
    <property type="project" value="InterPro"/>
</dbReference>
<accession>A0A3M0A2Z3</accession>
<dbReference type="Pfam" id="PF01048">
    <property type="entry name" value="PNP_UDP_1"/>
    <property type="match status" value="1"/>
</dbReference>
<protein>
    <submittedName>
        <fullName evidence="2">Adenosylhomocysteine nucleosidase</fullName>
    </submittedName>
</protein>
<dbReference type="PANTHER" id="PTHR46832:SF1">
    <property type="entry name" value="5'-METHYLTHIOADENOSINE_S-ADENOSYLHOMOCYSTEINE NUCLEOSIDASE"/>
    <property type="match status" value="1"/>
</dbReference>
<dbReference type="AlphaFoldDB" id="A0A3M0A2Z3"/>
<name>A0A3M0A2Z3_9BACT</name>